<protein>
    <submittedName>
        <fullName evidence="3">Uncharacterized protein</fullName>
    </submittedName>
</protein>
<dbReference type="SUPFAM" id="SSF53474">
    <property type="entry name" value="alpha/beta-Hydrolases"/>
    <property type="match status" value="1"/>
</dbReference>
<dbReference type="PANTHER" id="PTHR11005">
    <property type="entry name" value="LYSOSOMAL ACID LIPASE-RELATED"/>
    <property type="match status" value="1"/>
</dbReference>
<evidence type="ECO:0000256" key="2">
    <source>
        <dbReference type="SAM" id="SignalP"/>
    </source>
</evidence>
<sequence length="409" mass="44455">MESCLAKSPMVSVLYVFALLAVLLVHGARASSFCQEVVEPLGYGCTEFAVETNDGFVLEMHRLSRVKSLVQSADRASAPAVDKSPAYSRAPMNRGQVVSQYPQDHGLSPAVMLTPSDGSNSSINDSSSAAAHYIGSSPGQALKVPRNRSTDAQHSDSVNATHRSKRRHHHSQRSSPGAPEASRSSNRTSGNSSSQQPVVAASLAPTSTQNASSSSTQEQSQRTTDSGNPSNYTANPKAGKGSPVFLLHQEFFNGDTWFAFVDSENRTSSNLLPIMLLNDGFDVWIGHQRATYWSHGHVHLKPTDREYWDWTWDEHVKYDLPAQLLFISTETNQPVHFIGASQAATVGTAATTDHDLAMMIRSLTLIGPTAYRGYTSSLLLEAWAYFFGSAIDSGYYAMGYQNGAFNYST</sequence>
<feature type="region of interest" description="Disordered" evidence="1">
    <location>
        <begin position="74"/>
        <end position="238"/>
    </location>
</feature>
<feature type="compositionally biased region" description="Low complexity" evidence="1">
    <location>
        <begin position="116"/>
        <end position="128"/>
    </location>
</feature>
<feature type="compositionally biased region" description="Low complexity" evidence="1">
    <location>
        <begin position="206"/>
        <end position="226"/>
    </location>
</feature>
<evidence type="ECO:0000313" key="4">
    <source>
        <dbReference type="Proteomes" id="UP000822688"/>
    </source>
</evidence>
<accession>A0A8T0HIA3</accession>
<feature type="signal peptide" evidence="2">
    <location>
        <begin position="1"/>
        <end position="30"/>
    </location>
</feature>
<keyword evidence="2" id="KW-0732">Signal</keyword>
<comment type="caution">
    <text evidence="3">The sequence shown here is derived from an EMBL/GenBank/DDBJ whole genome shotgun (WGS) entry which is preliminary data.</text>
</comment>
<dbReference type="EMBL" id="CM026427">
    <property type="protein sequence ID" value="KAG0570688.1"/>
    <property type="molecule type" value="Genomic_DNA"/>
</dbReference>
<feature type="chain" id="PRO_5035902942" evidence="2">
    <location>
        <begin position="31"/>
        <end position="409"/>
    </location>
</feature>
<keyword evidence="4" id="KW-1185">Reference proteome</keyword>
<dbReference type="InterPro" id="IPR029058">
    <property type="entry name" value="AB_hydrolase_fold"/>
</dbReference>
<evidence type="ECO:0000256" key="1">
    <source>
        <dbReference type="SAM" id="MobiDB-lite"/>
    </source>
</evidence>
<name>A0A8T0HIA3_CERPU</name>
<reference evidence="3 4" key="1">
    <citation type="submission" date="2020-06" db="EMBL/GenBank/DDBJ databases">
        <title>WGS assembly of Ceratodon purpureus strain R40.</title>
        <authorList>
            <person name="Carey S.B."/>
            <person name="Jenkins J."/>
            <person name="Shu S."/>
            <person name="Lovell J.T."/>
            <person name="Sreedasyam A."/>
            <person name="Maumus F."/>
            <person name="Tiley G.P."/>
            <person name="Fernandez-Pozo N."/>
            <person name="Barry K."/>
            <person name="Chen C."/>
            <person name="Wang M."/>
            <person name="Lipzen A."/>
            <person name="Daum C."/>
            <person name="Saski C.A."/>
            <person name="Payton A.C."/>
            <person name="Mcbreen J.C."/>
            <person name="Conrad R.E."/>
            <person name="Kollar L.M."/>
            <person name="Olsson S."/>
            <person name="Huttunen S."/>
            <person name="Landis J.B."/>
            <person name="Wickett N.J."/>
            <person name="Johnson M.G."/>
            <person name="Rensing S.A."/>
            <person name="Grimwood J."/>
            <person name="Schmutz J."/>
            <person name="Mcdaniel S.F."/>
        </authorList>
    </citation>
    <scope>NUCLEOTIDE SEQUENCE [LARGE SCALE GENOMIC DNA]</scope>
    <source>
        <strain evidence="3 4">R40</strain>
    </source>
</reference>
<feature type="compositionally biased region" description="Low complexity" evidence="1">
    <location>
        <begin position="182"/>
        <end position="194"/>
    </location>
</feature>
<dbReference type="Gene3D" id="3.40.50.1820">
    <property type="entry name" value="alpha/beta hydrolase"/>
    <property type="match status" value="2"/>
</dbReference>
<dbReference type="AlphaFoldDB" id="A0A8T0HIA3"/>
<feature type="compositionally biased region" description="Basic residues" evidence="1">
    <location>
        <begin position="162"/>
        <end position="172"/>
    </location>
</feature>
<evidence type="ECO:0000313" key="3">
    <source>
        <dbReference type="EMBL" id="KAG0570688.1"/>
    </source>
</evidence>
<dbReference type="Proteomes" id="UP000822688">
    <property type="component" value="Chromosome 6"/>
</dbReference>
<proteinExistence type="predicted"/>
<gene>
    <name evidence="3" type="ORF">KC19_6G180800</name>
</gene>
<organism evidence="3 4">
    <name type="scientific">Ceratodon purpureus</name>
    <name type="common">Fire moss</name>
    <name type="synonym">Dicranum purpureum</name>
    <dbReference type="NCBI Taxonomy" id="3225"/>
    <lineage>
        <taxon>Eukaryota</taxon>
        <taxon>Viridiplantae</taxon>
        <taxon>Streptophyta</taxon>
        <taxon>Embryophyta</taxon>
        <taxon>Bryophyta</taxon>
        <taxon>Bryophytina</taxon>
        <taxon>Bryopsida</taxon>
        <taxon>Dicranidae</taxon>
        <taxon>Pseudoditrichales</taxon>
        <taxon>Ditrichaceae</taxon>
        <taxon>Ceratodon</taxon>
    </lineage>
</organism>